<reference evidence="1 2" key="1">
    <citation type="submission" date="2008-07" db="EMBL/GenBank/DDBJ databases">
        <authorList>
            <person name="El-Sayed N."/>
            <person name="Caler E."/>
            <person name="Inman J."/>
            <person name="Amedeo P."/>
            <person name="Hass B."/>
            <person name="Wortman J."/>
        </authorList>
    </citation>
    <scope>NUCLEOTIDE SEQUENCE [LARGE SCALE GENOMIC DNA]</scope>
    <source>
        <strain evidence="2">ATCC 50983 / TXsc</strain>
    </source>
</reference>
<dbReference type="Proteomes" id="UP000007800">
    <property type="component" value="Unassembled WGS sequence"/>
</dbReference>
<dbReference type="GO" id="GO:0005686">
    <property type="term" value="C:U2 snRNP"/>
    <property type="evidence" value="ECO:0007669"/>
    <property type="project" value="TreeGrafter"/>
</dbReference>
<proteinExistence type="predicted"/>
<dbReference type="GO" id="GO:0071011">
    <property type="term" value="C:precatalytic spliceosome"/>
    <property type="evidence" value="ECO:0007669"/>
    <property type="project" value="TreeGrafter"/>
</dbReference>
<accession>C5LGZ1</accession>
<evidence type="ECO:0000313" key="1">
    <source>
        <dbReference type="EMBL" id="EER04002.1"/>
    </source>
</evidence>
<evidence type="ECO:0000313" key="2">
    <source>
        <dbReference type="Proteomes" id="UP000007800"/>
    </source>
</evidence>
<dbReference type="GeneID" id="9044919"/>
<protein>
    <submittedName>
        <fullName evidence="1">Splicing factor 3B subunit, putative</fullName>
    </submittedName>
</protein>
<name>C5LGZ1_PERM5</name>
<dbReference type="InterPro" id="IPR009846">
    <property type="entry name" value="SF3b5/RDS3-10"/>
</dbReference>
<dbReference type="PANTHER" id="PTHR20978">
    <property type="entry name" value="SPLICING FACTOR 3B SUBUNIT 5"/>
    <property type="match status" value="1"/>
</dbReference>
<dbReference type="RefSeq" id="XP_002772186.1">
    <property type="nucleotide sequence ID" value="XM_002772140.1"/>
</dbReference>
<organism evidence="2">
    <name type="scientific">Perkinsus marinus (strain ATCC 50983 / TXsc)</name>
    <dbReference type="NCBI Taxonomy" id="423536"/>
    <lineage>
        <taxon>Eukaryota</taxon>
        <taxon>Sar</taxon>
        <taxon>Alveolata</taxon>
        <taxon>Perkinsozoa</taxon>
        <taxon>Perkinsea</taxon>
        <taxon>Perkinsida</taxon>
        <taxon>Perkinsidae</taxon>
        <taxon>Perkinsus</taxon>
    </lineage>
</organism>
<dbReference type="GO" id="GO:0000398">
    <property type="term" value="P:mRNA splicing, via spliceosome"/>
    <property type="evidence" value="ECO:0007669"/>
    <property type="project" value="TreeGrafter"/>
</dbReference>
<dbReference type="AlphaFoldDB" id="C5LGZ1"/>
<dbReference type="OrthoDB" id="274726at2759"/>
<sequence>MASHVGHQSRLAYIAICENEPIARVRYNCLMSMLHPITRPATKEEREKMGN</sequence>
<dbReference type="PANTHER" id="PTHR20978:SF0">
    <property type="entry name" value="SPLICING FACTOR 3B SUBUNIT 5"/>
    <property type="match status" value="1"/>
</dbReference>
<gene>
    <name evidence="1" type="ORF">Pmar_PMAR004171</name>
</gene>
<dbReference type="Pfam" id="PF07189">
    <property type="entry name" value="SF3b10"/>
    <property type="match status" value="1"/>
</dbReference>
<dbReference type="InParanoid" id="C5LGZ1"/>
<dbReference type="EMBL" id="GG681991">
    <property type="protein sequence ID" value="EER04002.1"/>
    <property type="molecule type" value="Genomic_DNA"/>
</dbReference>
<keyword evidence="2" id="KW-1185">Reference proteome</keyword>